<organism evidence="1 2">
    <name type="scientific">Vibrio inusitatus NBRC 102082</name>
    <dbReference type="NCBI Taxonomy" id="1219070"/>
    <lineage>
        <taxon>Bacteria</taxon>
        <taxon>Pseudomonadati</taxon>
        <taxon>Pseudomonadota</taxon>
        <taxon>Gammaproteobacteria</taxon>
        <taxon>Vibrionales</taxon>
        <taxon>Vibrionaceae</taxon>
        <taxon>Vibrio</taxon>
    </lineage>
</organism>
<keyword evidence="2" id="KW-1185">Reference proteome</keyword>
<accession>A0A4Y3HS37</accession>
<gene>
    <name evidence="1" type="ORF">VIN01S_06900</name>
</gene>
<dbReference type="SUPFAM" id="SSF53850">
    <property type="entry name" value="Periplasmic binding protein-like II"/>
    <property type="match status" value="1"/>
</dbReference>
<dbReference type="Proteomes" id="UP000318717">
    <property type="component" value="Unassembled WGS sequence"/>
</dbReference>
<proteinExistence type="predicted"/>
<evidence type="ECO:0008006" key="3">
    <source>
        <dbReference type="Google" id="ProtNLM"/>
    </source>
</evidence>
<dbReference type="EMBL" id="BJLF01000002">
    <property type="protein sequence ID" value="GEA49886.1"/>
    <property type="molecule type" value="Genomic_DNA"/>
</dbReference>
<reference evidence="1 2" key="1">
    <citation type="submission" date="2019-06" db="EMBL/GenBank/DDBJ databases">
        <title>Whole genome shotgun sequence of Vibrio inusitatus NBRC 102082.</title>
        <authorList>
            <person name="Hosoyama A."/>
            <person name="Uohara A."/>
            <person name="Ohji S."/>
            <person name="Ichikawa N."/>
        </authorList>
    </citation>
    <scope>NUCLEOTIDE SEQUENCE [LARGE SCALE GENOMIC DNA]</scope>
    <source>
        <strain evidence="1 2">NBRC 102082</strain>
    </source>
</reference>
<sequence>MISRLKTSWPNLQISLKNVDMTHTQLALDNKLVDFALGIVADSIYPNVGGAPVSEEITTLIAHPNNPLCGESNVQLDMLLSQTSIWSSPYKQTHQYDTALFKSLEMVECSDANTVVSLNFHKREIDPSFQLMLYYRLDYPHREVIEEIVLVLRNWFGYEK</sequence>
<dbReference type="Gene3D" id="3.40.190.290">
    <property type="match status" value="1"/>
</dbReference>
<dbReference type="AlphaFoldDB" id="A0A4Y3HS37"/>
<protein>
    <recommendedName>
        <fullName evidence="3">LysR substrate-binding domain-containing protein</fullName>
    </recommendedName>
</protein>
<comment type="caution">
    <text evidence="1">The sequence shown here is derived from an EMBL/GenBank/DDBJ whole genome shotgun (WGS) entry which is preliminary data.</text>
</comment>
<name>A0A4Y3HS37_9VIBR</name>
<evidence type="ECO:0000313" key="2">
    <source>
        <dbReference type="Proteomes" id="UP000318717"/>
    </source>
</evidence>
<evidence type="ECO:0000313" key="1">
    <source>
        <dbReference type="EMBL" id="GEA49886.1"/>
    </source>
</evidence>